<evidence type="ECO:0000256" key="17">
    <source>
        <dbReference type="ARBA" id="ARBA00042568"/>
    </source>
</evidence>
<keyword evidence="13" id="KW-0472">Membrane</keyword>
<evidence type="ECO:0000256" key="14">
    <source>
        <dbReference type="ARBA" id="ARBA00023239"/>
    </source>
</evidence>
<dbReference type="PROSITE" id="PS51718">
    <property type="entry name" value="G_DYNAMIN_2"/>
    <property type="match status" value="1"/>
</dbReference>
<evidence type="ECO:0000256" key="12">
    <source>
        <dbReference type="ARBA" id="ARBA00023134"/>
    </source>
</evidence>
<dbReference type="GO" id="GO:0016559">
    <property type="term" value="P:peroxisome fission"/>
    <property type="evidence" value="ECO:0007669"/>
    <property type="project" value="TreeGrafter"/>
</dbReference>
<dbReference type="GO" id="GO:0008117">
    <property type="term" value="F:sphinganine-1-phosphate aldolase activity"/>
    <property type="evidence" value="ECO:0007669"/>
    <property type="project" value="UniProtKB-EC"/>
</dbReference>
<evidence type="ECO:0000256" key="2">
    <source>
        <dbReference type="ARBA" id="ARBA00004389"/>
    </source>
</evidence>
<protein>
    <recommendedName>
        <fullName evidence="16">sphinganine-1-phosphate aldolase</fullName>
        <ecNumber evidence="16">4.1.2.27</ecNumber>
    </recommendedName>
    <alternativeName>
        <fullName evidence="17">Sphingosine-1-phosphate aldolase</fullName>
    </alternativeName>
</protein>
<dbReference type="GO" id="GO:0000266">
    <property type="term" value="P:mitochondrial fission"/>
    <property type="evidence" value="ECO:0007669"/>
    <property type="project" value="TreeGrafter"/>
</dbReference>
<dbReference type="InterPro" id="IPR027417">
    <property type="entry name" value="P-loop_NTPase"/>
</dbReference>
<sequence length="1284" mass="141836">MSLVAKPTALLQQLETFLNQPRLARFKNLVFVLVVIHYWSRLYSKVIVAGPTRAAKDAYAYCAKLFFRQLRRLPAVQAKIDAELSKTLKDLEHSVLSREGNTKRYLALPSQGMTKDEVRENLKRFQSMEDVDWAGGRVSGGIYHGGDELSDICTEAYRMFAVANPLHPEVFPGVRRMEAESVAMVLNMYRAPKTGCGVMTSGGTESIIMACKAYRDMGKDLKGITNPEMVIPETAHAAFMKAAGYFNIKLITVPVNPVTMQADVKSMGRAINRNTVMIVGSAVNFPHGIADDIVSLGKLAKRHKIGLHVDCCLGSFVMPFLEKAGFPTTRFDFRVDGVTSISCDTHKYGFAPKGSSIIMYRHPSIRKYQYFLCADWTGGIYASPSVAGSRPGSLIAGCWAALMTIGEAGYLDSCKKIVGARREIQSGVEEIPELFVLGDPIGPVVSFGAKSPLNIYDVGDKMSKRGWNISALQNPPALHVSVTLLWVPSAKPFVADLKEVVAGLVADPSSGNGNTAAMYGTAATIPDKTIIEDVAAGFVDLLAPLPSFASTHYNMENLIELANKLQDVFSTISSSDGLDLPQIVVVGSQSSGKSSVLENVVQRDFLPRGSGIVTRRPLVLQLITLKDNAARDYAEFLHIDKRFHDFNEVRGEIEKETTRIAGQNKGISRMPIHLKIYSSKVLNLTVVDLPGLTKLLLLYQIPVGDQPTDIEKQIRSLVVDYISKPNSIILAVTPANQDLVNSDSLKLARQVDPEGKRTLGVLTKLDLMDAGTNALDILTGRAYPLRLGFVGVVNRSQQDILTNKSMKDALKAETDFFNQHPSYKRISSRCGTNFLSKQLNSLLLNHIKEKLPEMRSRLSSLIHSSEQELLQYGDPTWTAANVPASTLVLRLLTNFASDFVAAIDGTSATISTKQLYGGARIYYIFNNVFGQALESIAPCLNLSNHDIRTAIRNSTGPRPSLFVPEIAFDLLIKPQIKLLEPPSLKCVELVYEELMKICHSCGSKELQRYPRLHSRMAEVVSELLREHLSPTVTYVGSLIAIQRAYINTNHPDFLGAAGAMESLGIESKRKKKMEKKRNMSVQSSTSTASGSPLIRPQQDGPALNGLTVPRLHDDGHLGMSDDGSQKDSFLNYFFGGSSKQDRPALGPQDLISNSQYVPPPSMNNMIEAELERKMEQGTIDGEEMFTTPTSSREEIETQLIRSLITSYFNITRKTIRDSVPKAIMHLLVNNCREVVQNRLVTELYKENLFNELLQEDETMAAERQKCVMMLDMYKKAFSMMNEAM</sequence>
<dbReference type="InterPro" id="IPR015422">
    <property type="entry name" value="PyrdxlP-dep_Trfase_small"/>
</dbReference>
<keyword evidence="12 19" id="KW-0342">GTP-binding</keyword>
<evidence type="ECO:0000256" key="13">
    <source>
        <dbReference type="ARBA" id="ARBA00023136"/>
    </source>
</evidence>
<feature type="domain" description="GED" evidence="21">
    <location>
        <begin position="1197"/>
        <end position="1284"/>
    </location>
</feature>
<evidence type="ECO:0000256" key="1">
    <source>
        <dbReference type="ARBA" id="ARBA00001933"/>
    </source>
</evidence>
<evidence type="ECO:0000256" key="8">
    <source>
        <dbReference type="ARBA" id="ARBA00022898"/>
    </source>
</evidence>
<keyword evidence="5" id="KW-0812">Transmembrane</keyword>
<dbReference type="GO" id="GO:0005739">
    <property type="term" value="C:mitochondrion"/>
    <property type="evidence" value="ECO:0007669"/>
    <property type="project" value="TreeGrafter"/>
</dbReference>
<dbReference type="InterPro" id="IPR002129">
    <property type="entry name" value="PyrdxlP-dep_de-COase"/>
</dbReference>
<evidence type="ECO:0000259" key="21">
    <source>
        <dbReference type="PROSITE" id="PS51388"/>
    </source>
</evidence>
<dbReference type="EMBL" id="JAEPQZ010000005">
    <property type="protein sequence ID" value="KAG2181312.1"/>
    <property type="molecule type" value="Genomic_DNA"/>
</dbReference>
<dbReference type="PRINTS" id="PR00195">
    <property type="entry name" value="DYNAMIN"/>
</dbReference>
<evidence type="ECO:0000256" key="6">
    <source>
        <dbReference type="ARBA" id="ARBA00022741"/>
    </source>
</evidence>
<feature type="domain" description="Dynamin-type G" evidence="22">
    <location>
        <begin position="577"/>
        <end position="852"/>
    </location>
</feature>
<dbReference type="InterPro" id="IPR022812">
    <property type="entry name" value="Dynamin"/>
</dbReference>
<dbReference type="FunFam" id="3.40.640.10:FF:000020">
    <property type="entry name" value="sphingosine-1-phosphate lyase 1"/>
    <property type="match status" value="1"/>
</dbReference>
<evidence type="ECO:0000313" key="24">
    <source>
        <dbReference type="Proteomes" id="UP000654370"/>
    </source>
</evidence>
<dbReference type="GO" id="GO:0005874">
    <property type="term" value="C:microtubule"/>
    <property type="evidence" value="ECO:0007669"/>
    <property type="project" value="TreeGrafter"/>
</dbReference>
<evidence type="ECO:0000256" key="16">
    <source>
        <dbReference type="ARBA" id="ARBA00038965"/>
    </source>
</evidence>
<evidence type="ECO:0000256" key="10">
    <source>
        <dbReference type="ARBA" id="ARBA00022989"/>
    </source>
</evidence>
<comment type="cofactor">
    <cofactor evidence="1 18">
        <name>pyridoxal 5'-phosphate</name>
        <dbReference type="ChEBI" id="CHEBI:597326"/>
    </cofactor>
</comment>
<keyword evidence="24" id="KW-1185">Reference proteome</keyword>
<evidence type="ECO:0000259" key="22">
    <source>
        <dbReference type="PROSITE" id="PS51718"/>
    </source>
</evidence>
<feature type="compositionally biased region" description="Low complexity" evidence="20">
    <location>
        <begin position="1079"/>
        <end position="1091"/>
    </location>
</feature>
<feature type="region of interest" description="Disordered" evidence="20">
    <location>
        <begin position="1141"/>
        <end position="1160"/>
    </location>
</feature>
<dbReference type="Pfam" id="PF00350">
    <property type="entry name" value="Dynamin_N"/>
    <property type="match status" value="1"/>
</dbReference>
<dbReference type="Gene3D" id="3.90.1150.10">
    <property type="entry name" value="Aspartate Aminotransferase, domain 1"/>
    <property type="match status" value="1"/>
</dbReference>
<comment type="similarity">
    <text evidence="15">Belongs to the group II decarboxylase family. Sphingosine-1-phosphate lyase subfamily.</text>
</comment>
<dbReference type="SUPFAM" id="SSF52540">
    <property type="entry name" value="P-loop containing nucleoside triphosphate hydrolases"/>
    <property type="match status" value="1"/>
</dbReference>
<dbReference type="InterPro" id="IPR045063">
    <property type="entry name" value="Dynamin_N"/>
</dbReference>
<comment type="subcellular location">
    <subcellularLocation>
        <location evidence="2">Endoplasmic reticulum membrane</location>
        <topology evidence="2">Single-pass membrane protein</topology>
    </subcellularLocation>
</comment>
<evidence type="ECO:0000256" key="15">
    <source>
        <dbReference type="ARBA" id="ARBA00038302"/>
    </source>
</evidence>
<organism evidence="23 24">
    <name type="scientific">Mortierella isabellina</name>
    <name type="common">Filamentous fungus</name>
    <name type="synonym">Umbelopsis isabellina</name>
    <dbReference type="NCBI Taxonomy" id="91625"/>
    <lineage>
        <taxon>Eukaryota</taxon>
        <taxon>Fungi</taxon>
        <taxon>Fungi incertae sedis</taxon>
        <taxon>Mucoromycota</taxon>
        <taxon>Mucoromycotina</taxon>
        <taxon>Umbelopsidomycetes</taxon>
        <taxon>Umbelopsidales</taxon>
        <taxon>Umbelopsidaceae</taxon>
        <taxon>Umbelopsis</taxon>
    </lineage>
</organism>
<gene>
    <name evidence="23" type="ORF">INT43_008895</name>
</gene>
<evidence type="ECO:0000256" key="7">
    <source>
        <dbReference type="ARBA" id="ARBA00022824"/>
    </source>
</evidence>
<dbReference type="Gene3D" id="1.20.120.1240">
    <property type="entry name" value="Dynamin, middle domain"/>
    <property type="match status" value="2"/>
</dbReference>
<dbReference type="InterPro" id="IPR019762">
    <property type="entry name" value="Dynamin_GTPase_CS"/>
</dbReference>
<evidence type="ECO:0000256" key="19">
    <source>
        <dbReference type="RuleBase" id="RU003932"/>
    </source>
</evidence>
<dbReference type="SMART" id="SM00053">
    <property type="entry name" value="DYNc"/>
    <property type="match status" value="1"/>
</dbReference>
<dbReference type="PROSITE" id="PS00410">
    <property type="entry name" value="G_DYNAMIN_1"/>
    <property type="match status" value="1"/>
</dbReference>
<keyword evidence="10" id="KW-1133">Transmembrane helix</keyword>
<comment type="pathway">
    <text evidence="3">Lipid metabolism; sphingolipid metabolism.</text>
</comment>
<dbReference type="EC" id="4.1.2.27" evidence="16"/>
<dbReference type="GO" id="GO:0019752">
    <property type="term" value="P:carboxylic acid metabolic process"/>
    <property type="evidence" value="ECO:0007669"/>
    <property type="project" value="InterPro"/>
</dbReference>
<dbReference type="InterPro" id="IPR030381">
    <property type="entry name" value="G_DYNAMIN_dom"/>
</dbReference>
<dbReference type="InterPro" id="IPR003130">
    <property type="entry name" value="GED"/>
</dbReference>
<reference evidence="23" key="1">
    <citation type="submission" date="2020-12" db="EMBL/GenBank/DDBJ databases">
        <title>Metabolic potential, ecology and presence of endohyphal bacteria is reflected in genomic diversity of Mucoromycotina.</title>
        <authorList>
            <person name="Muszewska A."/>
            <person name="Okrasinska A."/>
            <person name="Steczkiewicz K."/>
            <person name="Drgas O."/>
            <person name="Orlowska M."/>
            <person name="Perlinska-Lenart U."/>
            <person name="Aleksandrzak-Piekarczyk T."/>
            <person name="Szatraj K."/>
            <person name="Zielenkiewicz U."/>
            <person name="Pilsyk S."/>
            <person name="Malc E."/>
            <person name="Mieczkowski P."/>
            <person name="Kruszewska J.S."/>
            <person name="Biernat P."/>
            <person name="Pawlowska J."/>
        </authorList>
    </citation>
    <scope>NUCLEOTIDE SEQUENCE</scope>
    <source>
        <strain evidence="23">WA0000067209</strain>
    </source>
</reference>
<comment type="caution">
    <text evidence="23">The sequence shown here is derived from an EMBL/GenBank/DDBJ whole genome shotgun (WGS) entry which is preliminary data.</text>
</comment>
<dbReference type="GO" id="GO:0030170">
    <property type="term" value="F:pyridoxal phosphate binding"/>
    <property type="evidence" value="ECO:0007669"/>
    <property type="project" value="InterPro"/>
</dbReference>
<dbReference type="InterPro" id="IPR015421">
    <property type="entry name" value="PyrdxlP-dep_Trfase_major"/>
</dbReference>
<dbReference type="PROSITE" id="PS51388">
    <property type="entry name" value="GED"/>
    <property type="match status" value="1"/>
</dbReference>
<dbReference type="GO" id="GO:0006897">
    <property type="term" value="P:endocytosis"/>
    <property type="evidence" value="ECO:0007669"/>
    <property type="project" value="TreeGrafter"/>
</dbReference>
<dbReference type="InterPro" id="IPR015424">
    <property type="entry name" value="PyrdxlP-dep_Trfase"/>
</dbReference>
<keyword evidence="6 19" id="KW-0547">Nucleotide-binding</keyword>
<name>A0A8H7UGY2_MORIS</name>
<evidence type="ECO:0000256" key="3">
    <source>
        <dbReference type="ARBA" id="ARBA00004760"/>
    </source>
</evidence>
<dbReference type="InterPro" id="IPR020850">
    <property type="entry name" value="GED_dom"/>
</dbReference>
<keyword evidence="7" id="KW-0256">Endoplasmic reticulum</keyword>
<dbReference type="Pfam" id="PF01031">
    <property type="entry name" value="Dynamin_M"/>
    <property type="match status" value="1"/>
</dbReference>
<dbReference type="Gene3D" id="3.40.50.300">
    <property type="entry name" value="P-loop containing nucleotide triphosphate hydrolases"/>
    <property type="match status" value="1"/>
</dbReference>
<evidence type="ECO:0000256" key="5">
    <source>
        <dbReference type="ARBA" id="ARBA00022692"/>
    </source>
</evidence>
<dbReference type="Gene3D" id="3.40.640.10">
    <property type="entry name" value="Type I PLP-dependent aspartate aminotransferase-like (Major domain)"/>
    <property type="match status" value="1"/>
</dbReference>
<dbReference type="SUPFAM" id="SSF53383">
    <property type="entry name" value="PLP-dependent transferases"/>
    <property type="match status" value="1"/>
</dbReference>
<feature type="modified residue" description="N6-(pyridoxal phosphate)lysine" evidence="18">
    <location>
        <position position="347"/>
    </location>
</feature>
<dbReference type="GO" id="GO:0008017">
    <property type="term" value="F:microtubule binding"/>
    <property type="evidence" value="ECO:0007669"/>
    <property type="project" value="TreeGrafter"/>
</dbReference>
<comment type="pathway">
    <text evidence="4">Sphingolipid metabolism.</text>
</comment>
<dbReference type="Proteomes" id="UP000654370">
    <property type="component" value="Unassembled WGS sequence"/>
</dbReference>
<dbReference type="CDD" id="cd08771">
    <property type="entry name" value="DLP_1"/>
    <property type="match status" value="1"/>
</dbReference>
<dbReference type="Pfam" id="PF02212">
    <property type="entry name" value="GED"/>
    <property type="match status" value="1"/>
</dbReference>
<dbReference type="SMART" id="SM00302">
    <property type="entry name" value="GED"/>
    <property type="match status" value="1"/>
</dbReference>
<dbReference type="PANTHER" id="PTHR11566">
    <property type="entry name" value="DYNAMIN"/>
    <property type="match status" value="1"/>
</dbReference>
<accession>A0A8H7UGY2</accession>
<dbReference type="FunFam" id="3.40.50.300:FF:001027">
    <property type="entry name" value="dynamin-related protein 3A"/>
    <property type="match status" value="1"/>
</dbReference>
<comment type="similarity">
    <text evidence="19">Belongs to the TRAFAC class dynamin-like GTPase superfamily. Dynamin/Fzo/YdjA family.</text>
</comment>
<evidence type="ECO:0000256" key="18">
    <source>
        <dbReference type="PIRSR" id="PIRSR602129-50"/>
    </source>
</evidence>
<dbReference type="GO" id="GO:0005777">
    <property type="term" value="C:peroxisome"/>
    <property type="evidence" value="ECO:0007669"/>
    <property type="project" value="TreeGrafter"/>
</dbReference>
<evidence type="ECO:0000256" key="11">
    <source>
        <dbReference type="ARBA" id="ARBA00023098"/>
    </source>
</evidence>
<proteinExistence type="inferred from homology"/>
<dbReference type="PANTHER" id="PTHR11566:SF235">
    <property type="entry name" value="DYNAMIN-RELATED PROTEIN DNM1"/>
    <property type="match status" value="1"/>
</dbReference>
<evidence type="ECO:0000256" key="20">
    <source>
        <dbReference type="SAM" id="MobiDB-lite"/>
    </source>
</evidence>
<dbReference type="GO" id="GO:0006665">
    <property type="term" value="P:sphingolipid metabolic process"/>
    <property type="evidence" value="ECO:0007669"/>
    <property type="project" value="UniProtKB-KW"/>
</dbReference>
<keyword evidence="8 18" id="KW-0663">Pyridoxal phosphate</keyword>
<feature type="region of interest" description="Disordered" evidence="20">
    <location>
        <begin position="1069"/>
        <end position="1122"/>
    </location>
</feature>
<dbReference type="GO" id="GO:0005789">
    <property type="term" value="C:endoplasmic reticulum membrane"/>
    <property type="evidence" value="ECO:0007669"/>
    <property type="project" value="UniProtKB-SubCell"/>
</dbReference>
<dbReference type="Gene3D" id="6.10.140.2150">
    <property type="match status" value="1"/>
</dbReference>
<dbReference type="GO" id="GO:0048312">
    <property type="term" value="P:intracellular distribution of mitochondria"/>
    <property type="evidence" value="ECO:0007669"/>
    <property type="project" value="TreeGrafter"/>
</dbReference>
<keyword evidence="11" id="KW-0443">Lipid metabolism</keyword>
<dbReference type="InterPro" id="IPR000375">
    <property type="entry name" value="Dynamin_stalk"/>
</dbReference>
<keyword evidence="9" id="KW-0746">Sphingolipid metabolism</keyword>
<dbReference type="OrthoDB" id="10254570at2759"/>
<keyword evidence="14" id="KW-0456">Lyase</keyword>
<evidence type="ECO:0000256" key="4">
    <source>
        <dbReference type="ARBA" id="ARBA00004991"/>
    </source>
</evidence>
<evidence type="ECO:0000256" key="9">
    <source>
        <dbReference type="ARBA" id="ARBA00022919"/>
    </source>
</evidence>
<dbReference type="InterPro" id="IPR001401">
    <property type="entry name" value="Dynamin_GTPase"/>
</dbReference>
<evidence type="ECO:0000313" key="23">
    <source>
        <dbReference type="EMBL" id="KAG2181312.1"/>
    </source>
</evidence>
<dbReference type="GO" id="GO:0005525">
    <property type="term" value="F:GTP binding"/>
    <property type="evidence" value="ECO:0007669"/>
    <property type="project" value="UniProtKB-KW"/>
</dbReference>
<dbReference type="GO" id="GO:0003924">
    <property type="term" value="F:GTPase activity"/>
    <property type="evidence" value="ECO:0007669"/>
    <property type="project" value="InterPro"/>
</dbReference>
<dbReference type="Pfam" id="PF00282">
    <property type="entry name" value="Pyridoxal_deC"/>
    <property type="match status" value="1"/>
</dbReference>